<dbReference type="AlphaFoldDB" id="A0AAQ3S4T9"/>
<dbReference type="Proteomes" id="UP001374535">
    <property type="component" value="Chromosome 4"/>
</dbReference>
<accession>A0AAQ3S4T9</accession>
<gene>
    <name evidence="2" type="ORF">V8G54_013320</name>
</gene>
<evidence type="ECO:0000256" key="1">
    <source>
        <dbReference type="SAM" id="SignalP"/>
    </source>
</evidence>
<organism evidence="2 3">
    <name type="scientific">Vigna mungo</name>
    <name type="common">Black gram</name>
    <name type="synonym">Phaseolus mungo</name>
    <dbReference type="NCBI Taxonomy" id="3915"/>
    <lineage>
        <taxon>Eukaryota</taxon>
        <taxon>Viridiplantae</taxon>
        <taxon>Streptophyta</taxon>
        <taxon>Embryophyta</taxon>
        <taxon>Tracheophyta</taxon>
        <taxon>Spermatophyta</taxon>
        <taxon>Magnoliopsida</taxon>
        <taxon>eudicotyledons</taxon>
        <taxon>Gunneridae</taxon>
        <taxon>Pentapetalae</taxon>
        <taxon>rosids</taxon>
        <taxon>fabids</taxon>
        <taxon>Fabales</taxon>
        <taxon>Fabaceae</taxon>
        <taxon>Papilionoideae</taxon>
        <taxon>50 kb inversion clade</taxon>
        <taxon>NPAAA clade</taxon>
        <taxon>indigoferoid/millettioid clade</taxon>
        <taxon>Phaseoleae</taxon>
        <taxon>Vigna</taxon>
    </lineage>
</organism>
<proteinExistence type="predicted"/>
<protein>
    <submittedName>
        <fullName evidence="2">Uncharacterized protein</fullName>
    </submittedName>
</protein>
<feature type="signal peptide" evidence="1">
    <location>
        <begin position="1"/>
        <end position="27"/>
    </location>
</feature>
<dbReference type="EMBL" id="CP144697">
    <property type="protein sequence ID" value="WVZ15754.1"/>
    <property type="molecule type" value="Genomic_DNA"/>
</dbReference>
<evidence type="ECO:0000313" key="2">
    <source>
        <dbReference type="EMBL" id="WVZ15754.1"/>
    </source>
</evidence>
<keyword evidence="1" id="KW-0732">Signal</keyword>
<evidence type="ECO:0000313" key="3">
    <source>
        <dbReference type="Proteomes" id="UP001374535"/>
    </source>
</evidence>
<feature type="chain" id="PRO_5042901501" evidence="1">
    <location>
        <begin position="28"/>
        <end position="157"/>
    </location>
</feature>
<reference evidence="2 3" key="1">
    <citation type="journal article" date="2023" name="Life. Sci Alliance">
        <title>Evolutionary insights into 3D genome organization and epigenetic landscape of Vigna mungo.</title>
        <authorList>
            <person name="Junaid A."/>
            <person name="Singh B."/>
            <person name="Bhatia S."/>
        </authorList>
    </citation>
    <scope>NUCLEOTIDE SEQUENCE [LARGE SCALE GENOMIC DNA]</scope>
    <source>
        <strain evidence="2">Urdbean</strain>
    </source>
</reference>
<sequence length="157" mass="17831">MTAEVKCWDKLAIVSVVMEVFLLQCLSSMEDATVSWRRMEVVLEKDDSSRELLWLLTAAICDEETLFIEGENLIPVLALCLAFSLQALRPNRKIHLCDFYRYSENVVHHCSYSDPHILKLHGAFHSPVLASLSTQSKDLTPPILERSFPLKSPPLAF</sequence>
<name>A0AAQ3S4T9_VIGMU</name>
<keyword evidence="3" id="KW-1185">Reference proteome</keyword>